<evidence type="ECO:0000256" key="5">
    <source>
        <dbReference type="SAM" id="MobiDB-lite"/>
    </source>
</evidence>
<feature type="transmembrane region" description="Helical" evidence="6">
    <location>
        <begin position="142"/>
        <end position="163"/>
    </location>
</feature>
<dbReference type="EMBL" id="PVTI01000019">
    <property type="protein sequence ID" value="PRY56292.1"/>
    <property type="molecule type" value="Genomic_DNA"/>
</dbReference>
<name>A0A2T0UEG6_9MICO</name>
<reference evidence="8 9" key="1">
    <citation type="submission" date="2018-03" db="EMBL/GenBank/DDBJ databases">
        <title>Genomic Encyclopedia of Archaeal and Bacterial Type Strains, Phase II (KMG-II): from individual species to whole genera.</title>
        <authorList>
            <person name="Goeker M."/>
        </authorList>
    </citation>
    <scope>NUCLEOTIDE SEQUENCE [LARGE SCALE GENOMIC DNA]</scope>
    <source>
        <strain evidence="8 9">ATCC BAA-1496</strain>
    </source>
</reference>
<feature type="region of interest" description="Disordered" evidence="5">
    <location>
        <begin position="511"/>
        <end position="543"/>
    </location>
</feature>
<dbReference type="CDD" id="cd17321">
    <property type="entry name" value="MFS_MMR_MDR_like"/>
    <property type="match status" value="1"/>
</dbReference>
<keyword evidence="2 6" id="KW-0812">Transmembrane</keyword>
<feature type="transmembrane region" description="Helical" evidence="6">
    <location>
        <begin position="347"/>
        <end position="370"/>
    </location>
</feature>
<dbReference type="PANTHER" id="PTHR42718">
    <property type="entry name" value="MAJOR FACILITATOR SUPERFAMILY MULTIDRUG TRANSPORTER MFSC"/>
    <property type="match status" value="1"/>
</dbReference>
<dbReference type="AlphaFoldDB" id="A0A2T0UEG6"/>
<dbReference type="OrthoDB" id="7375466at2"/>
<feature type="transmembrane region" description="Helical" evidence="6">
    <location>
        <begin position="50"/>
        <end position="73"/>
    </location>
</feature>
<feature type="transmembrane region" description="Helical" evidence="6">
    <location>
        <begin position="377"/>
        <end position="399"/>
    </location>
</feature>
<sequence length="543" mass="55215">MTTATTATPPADATPEADPTGDGTAYGTTDFATQDDARHGLLPTGRARTIALLSLFLASTMELLDTTIVNVALPTIEAALGASATQLQWMVAAYPLAFALGLITGSRLGDLLGRKRVFIVGLAGFTAMSAACGLAPNPELLVAARALQGLAAAAMIPQVLSSLQVMYRPEERAKAMGLFTGLAGLSAILGPVVGAVLTEADLGGLGWRSIFLVNVPFGVLAIVAALRWVPESVAAVAPRLDVRGVTVLAVGLFAVLYPLTLGRELGWPAWVYAAMAGGVVVLAWFARGQVRAERAGREPLVALSLYGERGFAAGSVLNAVLFMAMAAYFLCQTIYLQAGLGWSVLKAGLVGVPFAVATTVCAGLAVTVLVPRIGRRVLQLGALVWAAGAGLLALTVHGADATTSWWAFVPALVVSGVGFGLMVSPIGVFTLAGVPVEKAGSASGLFSTTGQLAGAAGVAVIGSLFFSVLEAHASAVPSQMFGPAFQVVLLVLVGLLLVAAAVARALPATAPQGGATREGAPREDAPGGAERPLEAERDGSSVS</sequence>
<dbReference type="InterPro" id="IPR011701">
    <property type="entry name" value="MFS"/>
</dbReference>
<keyword evidence="9" id="KW-1185">Reference proteome</keyword>
<feature type="transmembrane region" description="Helical" evidence="6">
    <location>
        <begin position="117"/>
        <end position="136"/>
    </location>
</feature>
<dbReference type="Proteomes" id="UP000237822">
    <property type="component" value="Unassembled WGS sequence"/>
</dbReference>
<feature type="compositionally biased region" description="Basic and acidic residues" evidence="5">
    <location>
        <begin position="519"/>
        <end position="543"/>
    </location>
</feature>
<organism evidence="8 9">
    <name type="scientific">Knoellia remsis</name>
    <dbReference type="NCBI Taxonomy" id="407159"/>
    <lineage>
        <taxon>Bacteria</taxon>
        <taxon>Bacillati</taxon>
        <taxon>Actinomycetota</taxon>
        <taxon>Actinomycetes</taxon>
        <taxon>Micrococcales</taxon>
        <taxon>Intrasporangiaceae</taxon>
        <taxon>Knoellia</taxon>
    </lineage>
</organism>
<feature type="transmembrane region" description="Helical" evidence="6">
    <location>
        <begin position="481"/>
        <end position="503"/>
    </location>
</feature>
<feature type="transmembrane region" description="Helical" evidence="6">
    <location>
        <begin position="175"/>
        <end position="197"/>
    </location>
</feature>
<feature type="region of interest" description="Disordered" evidence="5">
    <location>
        <begin position="1"/>
        <end position="29"/>
    </location>
</feature>
<dbReference type="PROSITE" id="PS50850">
    <property type="entry name" value="MFS"/>
    <property type="match status" value="1"/>
</dbReference>
<feature type="transmembrane region" description="Helical" evidence="6">
    <location>
        <begin position="240"/>
        <end position="257"/>
    </location>
</feature>
<dbReference type="Gene3D" id="1.20.1720.10">
    <property type="entry name" value="Multidrug resistance protein D"/>
    <property type="match status" value="1"/>
</dbReference>
<evidence type="ECO:0000256" key="2">
    <source>
        <dbReference type="ARBA" id="ARBA00022692"/>
    </source>
</evidence>
<dbReference type="Gene3D" id="1.20.1250.20">
    <property type="entry name" value="MFS general substrate transporter like domains"/>
    <property type="match status" value="1"/>
</dbReference>
<evidence type="ECO:0000313" key="8">
    <source>
        <dbReference type="EMBL" id="PRY56292.1"/>
    </source>
</evidence>
<dbReference type="Pfam" id="PF07690">
    <property type="entry name" value="MFS_1"/>
    <property type="match status" value="1"/>
</dbReference>
<feature type="compositionally biased region" description="Low complexity" evidence="5">
    <location>
        <begin position="1"/>
        <end position="20"/>
    </location>
</feature>
<feature type="transmembrane region" description="Helical" evidence="6">
    <location>
        <begin position="311"/>
        <end position="335"/>
    </location>
</feature>
<evidence type="ECO:0000256" key="1">
    <source>
        <dbReference type="ARBA" id="ARBA00004651"/>
    </source>
</evidence>
<feature type="domain" description="Major facilitator superfamily (MFS) profile" evidence="7">
    <location>
        <begin position="51"/>
        <end position="511"/>
    </location>
</feature>
<protein>
    <submittedName>
        <fullName evidence="8">EmrB/QacA subfamily drug resistance transporter</fullName>
    </submittedName>
</protein>
<dbReference type="GO" id="GO:0022857">
    <property type="term" value="F:transmembrane transporter activity"/>
    <property type="evidence" value="ECO:0007669"/>
    <property type="project" value="InterPro"/>
</dbReference>
<dbReference type="RefSeq" id="WP_106298120.1">
    <property type="nucleotide sequence ID" value="NZ_PVTI01000019.1"/>
</dbReference>
<feature type="transmembrane region" description="Helical" evidence="6">
    <location>
        <begin position="269"/>
        <end position="290"/>
    </location>
</feature>
<evidence type="ECO:0000256" key="4">
    <source>
        <dbReference type="ARBA" id="ARBA00023136"/>
    </source>
</evidence>
<evidence type="ECO:0000313" key="9">
    <source>
        <dbReference type="Proteomes" id="UP000237822"/>
    </source>
</evidence>
<evidence type="ECO:0000259" key="7">
    <source>
        <dbReference type="PROSITE" id="PS50850"/>
    </source>
</evidence>
<dbReference type="InterPro" id="IPR020846">
    <property type="entry name" value="MFS_dom"/>
</dbReference>
<keyword evidence="4 6" id="KW-0472">Membrane</keyword>
<keyword evidence="3 6" id="KW-1133">Transmembrane helix</keyword>
<accession>A0A2T0UEG6</accession>
<evidence type="ECO:0000256" key="3">
    <source>
        <dbReference type="ARBA" id="ARBA00022989"/>
    </source>
</evidence>
<gene>
    <name evidence="8" type="ORF">BCF74_1199</name>
</gene>
<dbReference type="PANTHER" id="PTHR42718:SF39">
    <property type="entry name" value="ACTINORHODIN TRANSPORTER-RELATED"/>
    <property type="match status" value="1"/>
</dbReference>
<feature type="transmembrane region" description="Helical" evidence="6">
    <location>
        <begin position="444"/>
        <end position="469"/>
    </location>
</feature>
<dbReference type="InterPro" id="IPR036259">
    <property type="entry name" value="MFS_trans_sf"/>
</dbReference>
<evidence type="ECO:0000256" key="6">
    <source>
        <dbReference type="SAM" id="Phobius"/>
    </source>
</evidence>
<feature type="transmembrane region" description="Helical" evidence="6">
    <location>
        <begin position="209"/>
        <end position="228"/>
    </location>
</feature>
<dbReference type="SUPFAM" id="SSF103473">
    <property type="entry name" value="MFS general substrate transporter"/>
    <property type="match status" value="1"/>
</dbReference>
<dbReference type="GO" id="GO:0005886">
    <property type="term" value="C:plasma membrane"/>
    <property type="evidence" value="ECO:0007669"/>
    <property type="project" value="UniProtKB-SubCell"/>
</dbReference>
<comment type="subcellular location">
    <subcellularLocation>
        <location evidence="1">Cell membrane</location>
        <topology evidence="1">Multi-pass membrane protein</topology>
    </subcellularLocation>
</comment>
<proteinExistence type="predicted"/>
<comment type="caution">
    <text evidence="8">The sequence shown here is derived from an EMBL/GenBank/DDBJ whole genome shotgun (WGS) entry which is preliminary data.</text>
</comment>
<feature type="transmembrane region" description="Helical" evidence="6">
    <location>
        <begin position="85"/>
        <end position="105"/>
    </location>
</feature>
<feature type="transmembrane region" description="Helical" evidence="6">
    <location>
        <begin position="405"/>
        <end position="432"/>
    </location>
</feature>
<dbReference type="PRINTS" id="PR01036">
    <property type="entry name" value="TCRTETB"/>
</dbReference>